<keyword evidence="2" id="KW-1185">Reference proteome</keyword>
<name>A0A2P8GF55_9BACT</name>
<dbReference type="AlphaFoldDB" id="A0A2P8GF55"/>
<organism evidence="1 2">
    <name type="scientific">Dyadobacter jiangsuensis</name>
    <dbReference type="NCBI Taxonomy" id="1591085"/>
    <lineage>
        <taxon>Bacteria</taxon>
        <taxon>Pseudomonadati</taxon>
        <taxon>Bacteroidota</taxon>
        <taxon>Cytophagia</taxon>
        <taxon>Cytophagales</taxon>
        <taxon>Spirosomataceae</taxon>
        <taxon>Dyadobacter</taxon>
    </lineage>
</organism>
<dbReference type="Proteomes" id="UP000241964">
    <property type="component" value="Unassembled WGS sequence"/>
</dbReference>
<accession>A0A2P8GF55</accession>
<sequence>MKNMTNNRKLPKGFKINSELNGKYHNDPAVLRKMEKAREILRIAGCPEDR</sequence>
<protein>
    <submittedName>
        <fullName evidence="1">Uncharacterized protein</fullName>
    </submittedName>
</protein>
<reference evidence="1 2" key="1">
    <citation type="submission" date="2018-03" db="EMBL/GenBank/DDBJ databases">
        <title>Genomic Encyclopedia of Archaeal and Bacterial Type Strains, Phase II (KMG-II): from individual species to whole genera.</title>
        <authorList>
            <person name="Goeker M."/>
        </authorList>
    </citation>
    <scope>NUCLEOTIDE SEQUENCE [LARGE SCALE GENOMIC DNA]</scope>
    <source>
        <strain evidence="1 2">DSM 29057</strain>
    </source>
</reference>
<proteinExistence type="predicted"/>
<dbReference type="EMBL" id="PYAS01000002">
    <property type="protein sequence ID" value="PSL32596.1"/>
    <property type="molecule type" value="Genomic_DNA"/>
</dbReference>
<evidence type="ECO:0000313" key="2">
    <source>
        <dbReference type="Proteomes" id="UP000241964"/>
    </source>
</evidence>
<gene>
    <name evidence="1" type="ORF">CLV60_102314</name>
</gene>
<evidence type="ECO:0000313" key="1">
    <source>
        <dbReference type="EMBL" id="PSL32596.1"/>
    </source>
</evidence>
<comment type="caution">
    <text evidence="1">The sequence shown here is derived from an EMBL/GenBank/DDBJ whole genome shotgun (WGS) entry which is preliminary data.</text>
</comment>